<evidence type="ECO:0000313" key="1">
    <source>
        <dbReference type="EMBL" id="GAL84255.1"/>
    </source>
</evidence>
<name>A0A098LBI8_9BACT</name>
<reference evidence="1 2" key="1">
    <citation type="submission" date="2014-09" db="EMBL/GenBank/DDBJ databases">
        <title>Sporocytophaga myxococcoides PG-01 genome sequencing.</title>
        <authorList>
            <person name="Liu L."/>
            <person name="Gao P.J."/>
            <person name="Chen G.J."/>
            <person name="Wang L.S."/>
        </authorList>
    </citation>
    <scope>NUCLEOTIDE SEQUENCE [LARGE SCALE GENOMIC DNA]</scope>
    <source>
        <strain evidence="1 2">PG-01</strain>
    </source>
</reference>
<dbReference type="Proteomes" id="UP000030185">
    <property type="component" value="Unassembled WGS sequence"/>
</dbReference>
<evidence type="ECO:0000313" key="2">
    <source>
        <dbReference type="Proteomes" id="UP000030185"/>
    </source>
</evidence>
<comment type="caution">
    <text evidence="1">The sequence shown here is derived from an EMBL/GenBank/DDBJ whole genome shotgun (WGS) entry which is preliminary data.</text>
</comment>
<keyword evidence="2" id="KW-1185">Reference proteome</keyword>
<dbReference type="RefSeq" id="WP_045460509.1">
    <property type="nucleotide sequence ID" value="NZ_BBLT01000002.1"/>
</dbReference>
<sequence length="62" mass="7041">MKKAIIRLVISDGYHELIKEGENFSVHSNNNVIMLMDDNKAGGRDYVFMGPVSNIFIELIEN</sequence>
<accession>A0A098LBI8</accession>
<protein>
    <submittedName>
        <fullName evidence="1">Uncharacterized protein</fullName>
    </submittedName>
</protein>
<proteinExistence type="predicted"/>
<dbReference type="EMBL" id="BBLT01000002">
    <property type="protein sequence ID" value="GAL84255.1"/>
    <property type="molecule type" value="Genomic_DNA"/>
</dbReference>
<organism evidence="1 2">
    <name type="scientific">Sporocytophaga myxococcoides</name>
    <dbReference type="NCBI Taxonomy" id="153721"/>
    <lineage>
        <taxon>Bacteria</taxon>
        <taxon>Pseudomonadati</taxon>
        <taxon>Bacteroidota</taxon>
        <taxon>Cytophagia</taxon>
        <taxon>Cytophagales</taxon>
        <taxon>Cytophagaceae</taxon>
        <taxon>Sporocytophaga</taxon>
    </lineage>
</organism>
<dbReference type="AlphaFoldDB" id="A0A098LBI8"/>
<gene>
    <name evidence="1" type="ORF">MYP_1483</name>
</gene>